<evidence type="ECO:0000256" key="4">
    <source>
        <dbReference type="ARBA" id="ARBA00022989"/>
    </source>
</evidence>
<dbReference type="PANTHER" id="PTHR35518:SF2">
    <property type="entry name" value="MAINTENANCE OF TELOMERE CAPPING PROTEIN 6"/>
    <property type="match status" value="1"/>
</dbReference>
<comment type="caution">
    <text evidence="14">The sequence shown here is derived from an EMBL/GenBank/DDBJ whole genome shotgun (WGS) entry which is preliminary data.</text>
</comment>
<evidence type="ECO:0000256" key="12">
    <source>
        <dbReference type="SAM" id="SignalP"/>
    </source>
</evidence>
<evidence type="ECO:0000256" key="1">
    <source>
        <dbReference type="ARBA" id="ARBA00004479"/>
    </source>
</evidence>
<evidence type="ECO:0000256" key="2">
    <source>
        <dbReference type="ARBA" id="ARBA00022692"/>
    </source>
</evidence>
<evidence type="ECO:0000256" key="10">
    <source>
        <dbReference type="SAM" id="MobiDB-lite"/>
    </source>
</evidence>
<evidence type="ECO:0000256" key="5">
    <source>
        <dbReference type="ARBA" id="ARBA00023136"/>
    </source>
</evidence>
<dbReference type="InterPro" id="IPR051008">
    <property type="entry name" value="Telomere_Capping_Maintenance"/>
</dbReference>
<feature type="region of interest" description="Disordered" evidence="10">
    <location>
        <begin position="157"/>
        <end position="179"/>
    </location>
</feature>
<evidence type="ECO:0000256" key="7">
    <source>
        <dbReference type="ARBA" id="ARBA00037703"/>
    </source>
</evidence>
<proteinExistence type="inferred from homology"/>
<evidence type="ECO:0000313" key="14">
    <source>
        <dbReference type="EMBL" id="KAG2178802.1"/>
    </source>
</evidence>
<keyword evidence="6" id="KW-0325">Glycoprotein</keyword>
<dbReference type="GO" id="GO:0016020">
    <property type="term" value="C:membrane"/>
    <property type="evidence" value="ECO:0007669"/>
    <property type="project" value="UniProtKB-SubCell"/>
</dbReference>
<dbReference type="OrthoDB" id="5573651at2759"/>
<keyword evidence="4 11" id="KW-1133">Transmembrane helix</keyword>
<dbReference type="PANTHER" id="PTHR35518">
    <property type="entry name" value="MAINTENANCE OF TELOMOERE CAPPING"/>
    <property type="match status" value="1"/>
</dbReference>
<keyword evidence="5 11" id="KW-0472">Membrane</keyword>
<keyword evidence="2 11" id="KW-0812">Transmembrane</keyword>
<evidence type="ECO:0000256" key="6">
    <source>
        <dbReference type="ARBA" id="ARBA00023180"/>
    </source>
</evidence>
<dbReference type="AlphaFoldDB" id="A0A8H7PR77"/>
<feature type="transmembrane region" description="Helical" evidence="11">
    <location>
        <begin position="640"/>
        <end position="661"/>
    </location>
</feature>
<dbReference type="EMBL" id="JAEPQZ010000007">
    <property type="protein sequence ID" value="KAG2178802.1"/>
    <property type="molecule type" value="Genomic_DNA"/>
</dbReference>
<accession>A0A8H7PR77</accession>
<evidence type="ECO:0000256" key="3">
    <source>
        <dbReference type="ARBA" id="ARBA00022729"/>
    </source>
</evidence>
<dbReference type="InterPro" id="IPR057530">
    <property type="entry name" value="TIM-barrel_MTC6"/>
</dbReference>
<comment type="similarity">
    <text evidence="8">Belongs to the MTC6 family.</text>
</comment>
<evidence type="ECO:0000256" key="8">
    <source>
        <dbReference type="ARBA" id="ARBA00038159"/>
    </source>
</evidence>
<feature type="domain" description="MTC6 partial TIM-barrel" evidence="13">
    <location>
        <begin position="54"/>
        <end position="475"/>
    </location>
</feature>
<dbReference type="Proteomes" id="UP000654370">
    <property type="component" value="Unassembled WGS sequence"/>
</dbReference>
<feature type="compositionally biased region" description="Polar residues" evidence="10">
    <location>
        <begin position="157"/>
        <end position="168"/>
    </location>
</feature>
<evidence type="ECO:0000259" key="13">
    <source>
        <dbReference type="Pfam" id="PF25506"/>
    </source>
</evidence>
<evidence type="ECO:0000256" key="11">
    <source>
        <dbReference type="SAM" id="Phobius"/>
    </source>
</evidence>
<keyword evidence="15" id="KW-1185">Reference proteome</keyword>
<protein>
    <recommendedName>
        <fullName evidence="9">Maintenance of telomere capping protein 6</fullName>
    </recommendedName>
</protein>
<sequence length="693" mass="77231">MVPSICLIWTIALFCFNSSVIAQIDEWSYRERISRPRVYAGSSPYQGADFTDQSISSALRSQRDLAMNTSINRIEFPAINLASSFFGNNYTDAKVQDIGSVLNMGYRRLVLDLYWDSTRGNWQLCPEAIPSADLQQHLAERPDIVLPIASVNDSATEQPLSSYKKQSTNQSSMSNMPSAQSSLLPSIRKGFVANRFEPVQLDVTLGSQTCTPWITFRHFMDYFNLYLNGVDPLRNRANTDLFFLILNLNNVNVTSSTGSQPLNTDPQWTNNLSANQSLSLRQTISSSIGQSLLKTPRVYTPQNLTIDRSNLSASFNTTGLPYFSTTKNTTSNTLTTENGWPPWFYLIEKQVQLLVGFGDNYLPSDSNYDVEDDANYIFDQKALSGGSMMNVLNVSSMAATGWTNCSSPGNNIYMVPSGNETTELDEVPAGGRTMSWSWAYMTDQGSPFNYYSGYNASSCGYSLYMTSTYSSSEYPEAPNDISTLADPILSTIWSWDVGQPPYVAADSSNGSSLMCASVQLSNGRWVACDCAQLFRVACQNSNDPNVWLLTNGYYSYDRAAAACPQQYQFDVPRNAQQNRMLFLTMKDAGKHTASTARVQNQADDQIWIDLNNGGGQDCWVVGKNTTCWWTNANSQTFTGLIQTSVVGGVIILIFVSLFIWVKCTRMWRLRNAGIRKAIVQKFIKEREYVTIPA</sequence>
<feature type="chain" id="PRO_5034248246" description="Maintenance of telomere capping protein 6" evidence="12">
    <location>
        <begin position="23"/>
        <end position="693"/>
    </location>
</feature>
<organism evidence="14 15">
    <name type="scientific">Mortierella isabellina</name>
    <name type="common">Filamentous fungus</name>
    <name type="synonym">Umbelopsis isabellina</name>
    <dbReference type="NCBI Taxonomy" id="91625"/>
    <lineage>
        <taxon>Eukaryota</taxon>
        <taxon>Fungi</taxon>
        <taxon>Fungi incertae sedis</taxon>
        <taxon>Mucoromycota</taxon>
        <taxon>Mucoromycotina</taxon>
        <taxon>Umbelopsidomycetes</taxon>
        <taxon>Umbelopsidales</taxon>
        <taxon>Umbelopsidaceae</taxon>
        <taxon>Umbelopsis</taxon>
    </lineage>
</organism>
<comment type="subcellular location">
    <subcellularLocation>
        <location evidence="1">Membrane</location>
        <topology evidence="1">Single-pass type I membrane protein</topology>
    </subcellularLocation>
</comment>
<gene>
    <name evidence="14" type="ORF">INT43_001648</name>
</gene>
<reference evidence="14" key="1">
    <citation type="submission" date="2020-12" db="EMBL/GenBank/DDBJ databases">
        <title>Metabolic potential, ecology and presence of endohyphal bacteria is reflected in genomic diversity of Mucoromycotina.</title>
        <authorList>
            <person name="Muszewska A."/>
            <person name="Okrasinska A."/>
            <person name="Steczkiewicz K."/>
            <person name="Drgas O."/>
            <person name="Orlowska M."/>
            <person name="Perlinska-Lenart U."/>
            <person name="Aleksandrzak-Piekarczyk T."/>
            <person name="Szatraj K."/>
            <person name="Zielenkiewicz U."/>
            <person name="Pilsyk S."/>
            <person name="Malc E."/>
            <person name="Mieczkowski P."/>
            <person name="Kruszewska J.S."/>
            <person name="Biernat P."/>
            <person name="Pawlowska J."/>
        </authorList>
    </citation>
    <scope>NUCLEOTIDE SEQUENCE</scope>
    <source>
        <strain evidence="14">WA0000067209</strain>
    </source>
</reference>
<name>A0A8H7PR77_MORIS</name>
<evidence type="ECO:0000256" key="9">
    <source>
        <dbReference type="ARBA" id="ARBA00039865"/>
    </source>
</evidence>
<feature type="compositionally biased region" description="Low complexity" evidence="10">
    <location>
        <begin position="169"/>
        <end position="179"/>
    </location>
</feature>
<feature type="signal peptide" evidence="12">
    <location>
        <begin position="1"/>
        <end position="22"/>
    </location>
</feature>
<keyword evidence="3 12" id="KW-0732">Signal</keyword>
<dbReference type="Pfam" id="PF25506">
    <property type="entry name" value="TIM-barrel_MTC6"/>
    <property type="match status" value="1"/>
</dbReference>
<comment type="function">
    <text evidence="7">May be involved in telomere capping.</text>
</comment>
<evidence type="ECO:0000313" key="15">
    <source>
        <dbReference type="Proteomes" id="UP000654370"/>
    </source>
</evidence>